<dbReference type="OrthoDB" id="9812273at2"/>
<evidence type="ECO:0000256" key="4">
    <source>
        <dbReference type="ARBA" id="ARBA00023098"/>
    </source>
</evidence>
<dbReference type="PANTHER" id="PTHR11728:SF1">
    <property type="entry name" value="GLYCEROL-3-PHOSPHATE DEHYDROGENASE [NAD(+)] 2, CHLOROPLASTIC"/>
    <property type="match status" value="1"/>
</dbReference>
<gene>
    <name evidence="7" type="primary">gpsA</name>
    <name evidence="15" type="ORF">BD293_1805</name>
</gene>
<comment type="caution">
    <text evidence="7">Lacks conserved residue(s) required for the propagation of feature annotation.</text>
</comment>
<evidence type="ECO:0000256" key="7">
    <source>
        <dbReference type="HAMAP-Rule" id="MF_00394"/>
    </source>
</evidence>
<dbReference type="Proteomes" id="UP000320582">
    <property type="component" value="Unassembled WGS sequence"/>
</dbReference>
<keyword evidence="7 10" id="KW-0520">NAD</keyword>
<comment type="subcellular location">
    <subcellularLocation>
        <location evidence="7">Cytoplasm</location>
    </subcellularLocation>
</comment>
<evidence type="ECO:0000256" key="5">
    <source>
        <dbReference type="ARBA" id="ARBA00023209"/>
    </source>
</evidence>
<feature type="domain" description="Glycerol-3-phosphate dehydrogenase NAD-dependent N-terminal" evidence="13">
    <location>
        <begin position="3"/>
        <end position="149"/>
    </location>
</feature>
<feature type="binding site" evidence="7">
    <location>
        <position position="130"/>
    </location>
    <ligand>
        <name>NADPH</name>
        <dbReference type="ChEBI" id="CHEBI:57783"/>
    </ligand>
</feature>
<feature type="binding site" evidence="7">
    <location>
        <position position="246"/>
    </location>
    <ligand>
        <name>sn-glycerol 3-phosphate</name>
        <dbReference type="ChEBI" id="CHEBI:57597"/>
    </ligand>
</feature>
<dbReference type="GO" id="GO:0046167">
    <property type="term" value="P:glycerol-3-phosphate biosynthetic process"/>
    <property type="evidence" value="ECO:0007669"/>
    <property type="project" value="UniProtKB-UniRule"/>
</dbReference>
<dbReference type="Gene3D" id="1.10.1040.10">
    <property type="entry name" value="N-(1-d-carboxylethyl)-l-norvaline Dehydrogenase, domain 2"/>
    <property type="match status" value="1"/>
</dbReference>
<dbReference type="InterPro" id="IPR006109">
    <property type="entry name" value="G3P_DH_NAD-dep_C"/>
</dbReference>
<evidence type="ECO:0000259" key="13">
    <source>
        <dbReference type="Pfam" id="PF01210"/>
    </source>
</evidence>
<reference evidence="15 16" key="1">
    <citation type="submission" date="2019-06" db="EMBL/GenBank/DDBJ databases">
        <title>Genomic Encyclopedia of Archaeal and Bacterial Type Strains, Phase II (KMG-II): from individual species to whole genera.</title>
        <authorList>
            <person name="Goeker M."/>
        </authorList>
    </citation>
    <scope>NUCLEOTIDE SEQUENCE [LARGE SCALE GENOMIC DNA]</scope>
    <source>
        <strain evidence="15 16">DSM 18423</strain>
    </source>
</reference>
<dbReference type="InterPro" id="IPR006168">
    <property type="entry name" value="G3P_DH_NAD-dep"/>
</dbReference>
<feature type="active site" description="Proton acceptor" evidence="7 8">
    <location>
        <position position="181"/>
    </location>
</feature>
<feature type="binding site" evidence="10">
    <location>
        <position position="130"/>
    </location>
    <ligand>
        <name>NAD(+)</name>
        <dbReference type="ChEBI" id="CHEBI:57540"/>
    </ligand>
</feature>
<evidence type="ECO:0000256" key="11">
    <source>
        <dbReference type="RuleBase" id="RU000437"/>
    </source>
</evidence>
<proteinExistence type="inferred from homology"/>
<evidence type="ECO:0000256" key="6">
    <source>
        <dbReference type="ARBA" id="ARBA00023264"/>
    </source>
</evidence>
<dbReference type="Gene3D" id="3.40.50.720">
    <property type="entry name" value="NAD(P)-binding Rossmann-like Domain"/>
    <property type="match status" value="1"/>
</dbReference>
<evidence type="ECO:0000313" key="15">
    <source>
        <dbReference type="EMBL" id="TQM93176.1"/>
    </source>
</evidence>
<keyword evidence="5 7" id="KW-0594">Phospholipid biosynthesis</keyword>
<feature type="binding site" evidence="7">
    <location>
        <position position="244"/>
    </location>
    <ligand>
        <name>sn-glycerol 3-phosphate</name>
        <dbReference type="ChEBI" id="CHEBI:57597"/>
    </ligand>
</feature>
<feature type="binding site" evidence="10">
    <location>
        <position position="245"/>
    </location>
    <ligand>
        <name>NAD(+)</name>
        <dbReference type="ChEBI" id="CHEBI:57540"/>
    </ligand>
</feature>
<dbReference type="AlphaFoldDB" id="A0A543KDM0"/>
<dbReference type="InterPro" id="IPR011128">
    <property type="entry name" value="G3P_DH_NAD-dep_N"/>
</dbReference>
<dbReference type="GO" id="GO:0051287">
    <property type="term" value="F:NAD binding"/>
    <property type="evidence" value="ECO:0007669"/>
    <property type="project" value="InterPro"/>
</dbReference>
<feature type="binding site" evidence="7">
    <location>
        <position position="98"/>
    </location>
    <ligand>
        <name>sn-glycerol 3-phosphate</name>
        <dbReference type="ChEBI" id="CHEBI:57597"/>
    </ligand>
</feature>
<dbReference type="GO" id="GO:0141153">
    <property type="term" value="F:glycerol-3-phosphate dehydrogenase (NADP+) activity"/>
    <property type="evidence" value="ECO:0007669"/>
    <property type="project" value="RHEA"/>
</dbReference>
<feature type="binding site" evidence="9">
    <location>
        <position position="98"/>
    </location>
    <ligand>
        <name>substrate</name>
    </ligand>
</feature>
<evidence type="ECO:0000256" key="9">
    <source>
        <dbReference type="PIRSR" id="PIRSR000114-2"/>
    </source>
</evidence>
<keyword evidence="16" id="KW-1185">Reference proteome</keyword>
<dbReference type="HAMAP" id="MF_00394">
    <property type="entry name" value="NAD_Glyc3P_dehydrog"/>
    <property type="match status" value="1"/>
</dbReference>
<comment type="pathway">
    <text evidence="7">Membrane lipid metabolism; glycerophospholipid metabolism.</text>
</comment>
<feature type="binding site" evidence="7">
    <location>
        <position position="245"/>
    </location>
    <ligand>
        <name>sn-glycerol 3-phosphate</name>
        <dbReference type="ChEBI" id="CHEBI:57597"/>
    </ligand>
</feature>
<keyword evidence="2 7" id="KW-0444">Lipid biosynthesis</keyword>
<evidence type="ECO:0000256" key="12">
    <source>
        <dbReference type="RuleBase" id="RU000439"/>
    </source>
</evidence>
<dbReference type="PANTHER" id="PTHR11728">
    <property type="entry name" value="GLYCEROL-3-PHOSPHATE DEHYDROGENASE"/>
    <property type="match status" value="1"/>
</dbReference>
<dbReference type="InterPro" id="IPR008927">
    <property type="entry name" value="6-PGluconate_DH-like_C_sf"/>
</dbReference>
<keyword evidence="4 7" id="KW-0443">Lipid metabolism</keyword>
<keyword evidence="6 7" id="KW-1208">Phospholipid metabolism</keyword>
<dbReference type="EC" id="1.1.1.94" evidence="7"/>
<feature type="binding site" evidence="9">
    <location>
        <begin position="245"/>
        <end position="246"/>
    </location>
    <ligand>
        <name>substrate</name>
    </ligand>
</feature>
<dbReference type="RefSeq" id="WP_142080917.1">
    <property type="nucleotide sequence ID" value="NZ_VFPT01000001.1"/>
</dbReference>
<keyword evidence="7" id="KW-0521">NADP</keyword>
<protein>
    <recommendedName>
        <fullName evidence="7">Glycerol-3-phosphate dehydrogenase [NAD(P)+]</fullName>
        <ecNumber evidence="7">1.1.1.94</ecNumber>
    </recommendedName>
    <alternativeName>
        <fullName evidence="7">NAD(P)(+)-dependent glycerol-3-phosphate dehydrogenase</fullName>
    </alternativeName>
    <alternativeName>
        <fullName evidence="7">NAD(P)H-dependent dihydroxyacetone-phosphate reductase</fullName>
    </alternativeName>
</protein>
<name>A0A543KDM0_9RHOB</name>
<feature type="binding site" evidence="7">
    <location>
        <position position="11"/>
    </location>
    <ligand>
        <name>NADPH</name>
        <dbReference type="ChEBI" id="CHEBI:57783"/>
    </ligand>
</feature>
<comment type="catalytic activity">
    <reaction evidence="7">
        <text>sn-glycerol 3-phosphate + NAD(+) = dihydroxyacetone phosphate + NADH + H(+)</text>
        <dbReference type="Rhea" id="RHEA:11092"/>
        <dbReference type="ChEBI" id="CHEBI:15378"/>
        <dbReference type="ChEBI" id="CHEBI:57540"/>
        <dbReference type="ChEBI" id="CHEBI:57597"/>
        <dbReference type="ChEBI" id="CHEBI:57642"/>
        <dbReference type="ChEBI" id="CHEBI:57945"/>
        <dbReference type="EC" id="1.1.1.94"/>
    </reaction>
</comment>
<dbReference type="PRINTS" id="PR00077">
    <property type="entry name" value="GPDHDRGNASE"/>
</dbReference>
<evidence type="ECO:0000259" key="14">
    <source>
        <dbReference type="Pfam" id="PF07479"/>
    </source>
</evidence>
<evidence type="ECO:0000313" key="16">
    <source>
        <dbReference type="Proteomes" id="UP000320582"/>
    </source>
</evidence>
<dbReference type="UniPathway" id="UPA00940"/>
<feature type="binding site" evidence="10">
    <location>
        <begin position="7"/>
        <end position="12"/>
    </location>
    <ligand>
        <name>NAD(+)</name>
        <dbReference type="ChEBI" id="CHEBI:57540"/>
    </ligand>
</feature>
<feature type="domain" description="Glycerol-3-phosphate dehydrogenase NAD-dependent C-terminal" evidence="14">
    <location>
        <begin position="170"/>
        <end position="304"/>
    </location>
</feature>
<organism evidence="15 16">
    <name type="scientific">Roseinatronobacter monicus</name>
    <dbReference type="NCBI Taxonomy" id="393481"/>
    <lineage>
        <taxon>Bacteria</taxon>
        <taxon>Pseudomonadati</taxon>
        <taxon>Pseudomonadota</taxon>
        <taxon>Alphaproteobacteria</taxon>
        <taxon>Rhodobacterales</taxon>
        <taxon>Paracoccaceae</taxon>
        <taxon>Roseinatronobacter</taxon>
    </lineage>
</organism>
<feature type="binding site" evidence="7">
    <location>
        <position position="98"/>
    </location>
    <ligand>
        <name>NADPH</name>
        <dbReference type="ChEBI" id="CHEBI:57783"/>
    </ligand>
</feature>
<comment type="similarity">
    <text evidence="1 7 11">Belongs to the NAD-dependent glycerol-3-phosphate dehydrogenase family.</text>
</comment>
<dbReference type="GO" id="GO:0005975">
    <property type="term" value="P:carbohydrate metabolic process"/>
    <property type="evidence" value="ECO:0007669"/>
    <property type="project" value="InterPro"/>
</dbReference>
<dbReference type="EMBL" id="VFPT01000001">
    <property type="protein sequence ID" value="TQM93176.1"/>
    <property type="molecule type" value="Genomic_DNA"/>
</dbReference>
<dbReference type="GO" id="GO:0141152">
    <property type="term" value="F:glycerol-3-phosphate dehydrogenase (NAD+) activity"/>
    <property type="evidence" value="ECO:0007669"/>
    <property type="project" value="RHEA"/>
</dbReference>
<dbReference type="InterPro" id="IPR036291">
    <property type="entry name" value="NAD(P)-bd_dom_sf"/>
</dbReference>
<dbReference type="NCBIfam" id="NF000940">
    <property type="entry name" value="PRK00094.1-2"/>
    <property type="match status" value="1"/>
</dbReference>
<dbReference type="SUPFAM" id="SSF51735">
    <property type="entry name" value="NAD(P)-binding Rossmann-fold domains"/>
    <property type="match status" value="1"/>
</dbReference>
<evidence type="ECO:0000256" key="1">
    <source>
        <dbReference type="ARBA" id="ARBA00011009"/>
    </source>
</evidence>
<feature type="binding site" evidence="7">
    <location>
        <position position="234"/>
    </location>
    <ligand>
        <name>sn-glycerol 3-phosphate</name>
        <dbReference type="ChEBI" id="CHEBI:57597"/>
    </ligand>
</feature>
<dbReference type="InterPro" id="IPR013328">
    <property type="entry name" value="6PGD_dom2"/>
</dbReference>
<dbReference type="GO" id="GO:0006650">
    <property type="term" value="P:glycerophospholipid metabolic process"/>
    <property type="evidence" value="ECO:0007669"/>
    <property type="project" value="UniProtKB-UniRule"/>
</dbReference>
<feature type="binding site" evidence="7">
    <location>
        <position position="245"/>
    </location>
    <ligand>
        <name>NADPH</name>
        <dbReference type="ChEBI" id="CHEBI:57783"/>
    </ligand>
</feature>
<comment type="function">
    <text evidence="7">Catalyzes the reduction of the glycolytic intermediate dihydroxyacetone phosphate (DHAP) to sn-glycerol 3-phosphate (G3P), the key precursor for phospholipid synthesis.</text>
</comment>
<keyword evidence="3 7" id="KW-0560">Oxidoreductase</keyword>
<comment type="caution">
    <text evidence="15">The sequence shown here is derived from an EMBL/GenBank/DDBJ whole genome shotgun (WGS) entry which is preliminary data.</text>
</comment>
<evidence type="ECO:0000256" key="10">
    <source>
        <dbReference type="PIRSR" id="PIRSR000114-3"/>
    </source>
</evidence>
<feature type="binding site" evidence="7">
    <location>
        <position position="126"/>
    </location>
    <ligand>
        <name>sn-glycerol 3-phosphate</name>
        <dbReference type="ChEBI" id="CHEBI:57597"/>
    </ligand>
</feature>
<feature type="binding site" evidence="7">
    <location>
        <position position="266"/>
    </location>
    <ligand>
        <name>NADPH</name>
        <dbReference type="ChEBI" id="CHEBI:57783"/>
    </ligand>
</feature>
<sequence>MSVAILGAGAFGTALACALGDVTLWCRDPAQAEALQSKRENAAKLPGVPLPEGVSITSDLGQVSAETVLLAIPMQQTRPFLKTHGAALRDRQLVACSKGVDLELMIGPVGVIQSVLPDAQAALLTGPSFADDIARGLPTALTLACADRALGMALQEQLSTSHLRLYRNDDVIGAELGGALKNVIAIAAGVTIGAGLGESARAALMARGYAEMQRLALSLGAQPDTLAGLSGLGDLILTCGSEKSRNFRYGAALGRGEAFDSATTVEGAATARAVAKLAKSQGLDMPVTRMVAALVEGLITMPEALAALLARPLTDE</sequence>
<dbReference type="PROSITE" id="PS00957">
    <property type="entry name" value="NAD_G3PDH"/>
    <property type="match status" value="1"/>
</dbReference>
<dbReference type="PIRSF" id="PIRSF000114">
    <property type="entry name" value="Glycerol-3-P_dh"/>
    <property type="match status" value="1"/>
</dbReference>
<keyword evidence="7" id="KW-0547">Nucleotide-binding</keyword>
<keyword evidence="7" id="KW-0963">Cytoplasm</keyword>
<dbReference type="Pfam" id="PF07479">
    <property type="entry name" value="NAD_Gly3P_dh_C"/>
    <property type="match status" value="1"/>
</dbReference>
<comment type="catalytic activity">
    <reaction evidence="7 12">
        <text>sn-glycerol 3-phosphate + NADP(+) = dihydroxyacetone phosphate + NADPH + H(+)</text>
        <dbReference type="Rhea" id="RHEA:11096"/>
        <dbReference type="ChEBI" id="CHEBI:15378"/>
        <dbReference type="ChEBI" id="CHEBI:57597"/>
        <dbReference type="ChEBI" id="CHEBI:57642"/>
        <dbReference type="ChEBI" id="CHEBI:57783"/>
        <dbReference type="ChEBI" id="CHEBI:58349"/>
        <dbReference type="EC" id="1.1.1.94"/>
    </reaction>
</comment>
<evidence type="ECO:0000256" key="2">
    <source>
        <dbReference type="ARBA" id="ARBA00022516"/>
    </source>
</evidence>
<feature type="binding site" evidence="7">
    <location>
        <position position="181"/>
    </location>
    <ligand>
        <name>sn-glycerol 3-phosphate</name>
        <dbReference type="ChEBI" id="CHEBI:57597"/>
    </ligand>
</feature>
<dbReference type="GO" id="GO:0008654">
    <property type="term" value="P:phospholipid biosynthetic process"/>
    <property type="evidence" value="ECO:0007669"/>
    <property type="project" value="UniProtKB-KW"/>
</dbReference>
<feature type="binding site" evidence="7">
    <location>
        <position position="27"/>
    </location>
    <ligand>
        <name>NADPH</name>
        <dbReference type="ChEBI" id="CHEBI:57783"/>
    </ligand>
</feature>
<feature type="binding site" evidence="7">
    <location>
        <position position="128"/>
    </location>
    <ligand>
        <name>sn-glycerol 3-phosphate</name>
        <dbReference type="ChEBI" id="CHEBI:57597"/>
    </ligand>
</feature>
<evidence type="ECO:0000256" key="8">
    <source>
        <dbReference type="PIRSR" id="PIRSR000114-1"/>
    </source>
</evidence>
<dbReference type="NCBIfam" id="NF000942">
    <property type="entry name" value="PRK00094.1-4"/>
    <property type="match status" value="1"/>
</dbReference>
<dbReference type="GO" id="GO:0005829">
    <property type="term" value="C:cytosol"/>
    <property type="evidence" value="ECO:0007669"/>
    <property type="project" value="TreeGrafter"/>
</dbReference>
<dbReference type="SUPFAM" id="SSF48179">
    <property type="entry name" value="6-phosphogluconate dehydrogenase C-terminal domain-like"/>
    <property type="match status" value="1"/>
</dbReference>
<evidence type="ECO:0000256" key="3">
    <source>
        <dbReference type="ARBA" id="ARBA00023002"/>
    </source>
</evidence>
<accession>A0A543KDM0</accession>
<dbReference type="Pfam" id="PF01210">
    <property type="entry name" value="NAD_Gly3P_dh_N"/>
    <property type="match status" value="1"/>
</dbReference>
<dbReference type="GO" id="GO:0046168">
    <property type="term" value="P:glycerol-3-phosphate catabolic process"/>
    <property type="evidence" value="ECO:0007669"/>
    <property type="project" value="InterPro"/>
</dbReference>